<dbReference type="KEGG" id="ngr:NAEGRDRAFT_65557"/>
<name>D2V942_NAEGR</name>
<dbReference type="InterPro" id="IPR027417">
    <property type="entry name" value="P-loop_NTPase"/>
</dbReference>
<dbReference type="Pfam" id="PF00071">
    <property type="entry name" value="Ras"/>
    <property type="match status" value="1"/>
</dbReference>
<dbReference type="OMA" id="WVHKLET"/>
<organism evidence="4">
    <name type="scientific">Naegleria gruberi</name>
    <name type="common">Amoeba</name>
    <dbReference type="NCBI Taxonomy" id="5762"/>
    <lineage>
        <taxon>Eukaryota</taxon>
        <taxon>Discoba</taxon>
        <taxon>Heterolobosea</taxon>
        <taxon>Tetramitia</taxon>
        <taxon>Eutetramitia</taxon>
        <taxon>Vahlkampfiidae</taxon>
        <taxon>Naegleria</taxon>
    </lineage>
</organism>
<accession>D2V942</accession>
<dbReference type="SUPFAM" id="SSF52540">
    <property type="entry name" value="P-loop containing nucleoside triphosphate hydrolases"/>
    <property type="match status" value="1"/>
</dbReference>
<evidence type="ECO:0000313" key="4">
    <source>
        <dbReference type="Proteomes" id="UP000006671"/>
    </source>
</evidence>
<dbReference type="Proteomes" id="UP000006671">
    <property type="component" value="Unassembled WGS sequence"/>
</dbReference>
<dbReference type="SMART" id="SM00175">
    <property type="entry name" value="RAB"/>
    <property type="match status" value="1"/>
</dbReference>
<dbReference type="SMART" id="SM00173">
    <property type="entry name" value="RAS"/>
    <property type="match status" value="1"/>
</dbReference>
<dbReference type="InParanoid" id="D2V942"/>
<dbReference type="VEuPathDB" id="AmoebaDB:NAEGRDRAFT_65557"/>
<dbReference type="PANTHER" id="PTHR47978">
    <property type="match status" value="1"/>
</dbReference>
<feature type="region of interest" description="Disordered" evidence="2">
    <location>
        <begin position="163"/>
        <end position="185"/>
    </location>
</feature>
<sequence length="185" mass="20317">MSKKNEGVDIKVVMLGDSGVGKVGINSKYNNTVVDQFAGQERYDSLSSFYCRHTNVALVCYSVIEEGTFQNVSKWVHKLETSAPAEDCFIILVGTKSDLGKSVISERQVEEFTSSHRVVFKHFVTSSKDGVNIDVIFDTIVEEFEKRKAKNSEIKPSNVGLVPISQLQNPSNNTSPTSGKKGCCG</sequence>
<dbReference type="Gene3D" id="3.40.50.300">
    <property type="entry name" value="P-loop containing nucleotide triphosphate hydrolases"/>
    <property type="match status" value="1"/>
</dbReference>
<dbReference type="PROSITE" id="PS51419">
    <property type="entry name" value="RAB"/>
    <property type="match status" value="1"/>
</dbReference>
<dbReference type="eggNOG" id="KOG0083">
    <property type="taxonomic scope" value="Eukaryota"/>
</dbReference>
<proteinExistence type="predicted"/>
<dbReference type="SMART" id="SM00174">
    <property type="entry name" value="RHO"/>
    <property type="match status" value="1"/>
</dbReference>
<dbReference type="InterPro" id="IPR001806">
    <property type="entry name" value="Small_GTPase"/>
</dbReference>
<evidence type="ECO:0000256" key="1">
    <source>
        <dbReference type="ARBA" id="ARBA00022741"/>
    </source>
</evidence>
<dbReference type="CDD" id="cd00154">
    <property type="entry name" value="Rab"/>
    <property type="match status" value="1"/>
</dbReference>
<evidence type="ECO:0000313" key="3">
    <source>
        <dbReference type="EMBL" id="EFC46645.1"/>
    </source>
</evidence>
<dbReference type="GO" id="GO:0005525">
    <property type="term" value="F:GTP binding"/>
    <property type="evidence" value="ECO:0007669"/>
    <property type="project" value="InterPro"/>
</dbReference>
<keyword evidence="1" id="KW-0547">Nucleotide-binding</keyword>
<keyword evidence="4" id="KW-1185">Reference proteome</keyword>
<dbReference type="EMBL" id="GG738858">
    <property type="protein sequence ID" value="EFC46645.1"/>
    <property type="molecule type" value="Genomic_DNA"/>
</dbReference>
<dbReference type="GeneID" id="8859883"/>
<evidence type="ECO:0000256" key="2">
    <source>
        <dbReference type="SAM" id="MobiDB-lite"/>
    </source>
</evidence>
<dbReference type="PROSITE" id="PS51421">
    <property type="entry name" value="RAS"/>
    <property type="match status" value="1"/>
</dbReference>
<feature type="compositionally biased region" description="Polar residues" evidence="2">
    <location>
        <begin position="165"/>
        <end position="178"/>
    </location>
</feature>
<dbReference type="GO" id="GO:0003924">
    <property type="term" value="F:GTPase activity"/>
    <property type="evidence" value="ECO:0007669"/>
    <property type="project" value="InterPro"/>
</dbReference>
<reference evidence="3 4" key="1">
    <citation type="journal article" date="2010" name="Cell">
        <title>The genome of Naegleria gruberi illuminates early eukaryotic versatility.</title>
        <authorList>
            <person name="Fritz-Laylin L.K."/>
            <person name="Prochnik S.E."/>
            <person name="Ginger M.L."/>
            <person name="Dacks J.B."/>
            <person name="Carpenter M.L."/>
            <person name="Field M.C."/>
            <person name="Kuo A."/>
            <person name="Paredez A."/>
            <person name="Chapman J."/>
            <person name="Pham J."/>
            <person name="Shu S."/>
            <person name="Neupane R."/>
            <person name="Cipriano M."/>
            <person name="Mancuso J."/>
            <person name="Tu H."/>
            <person name="Salamov A."/>
            <person name="Lindquist E."/>
            <person name="Shapiro H."/>
            <person name="Lucas S."/>
            <person name="Grigoriev I.V."/>
            <person name="Cande W.Z."/>
            <person name="Fulton C."/>
            <person name="Rokhsar D.S."/>
            <person name="Dawson S.C."/>
        </authorList>
    </citation>
    <scope>NUCLEOTIDE SEQUENCE [LARGE SCALE GENOMIC DNA]</scope>
    <source>
        <strain evidence="3 4">NEG-M</strain>
    </source>
</reference>
<dbReference type="PRINTS" id="PR00449">
    <property type="entry name" value="RASTRNSFRMNG"/>
</dbReference>
<gene>
    <name evidence="3" type="ORF">NAEGRDRAFT_65557</name>
</gene>
<dbReference type="OrthoDB" id="25896at2759"/>
<protein>
    <submittedName>
        <fullName evidence="3">Rab family small GTPase</fullName>
    </submittedName>
</protein>
<dbReference type="AlphaFoldDB" id="D2V942"/>
<dbReference type="STRING" id="5762.D2V942"/>
<dbReference type="RefSeq" id="XP_002679389.1">
    <property type="nucleotide sequence ID" value="XM_002679343.1"/>
</dbReference>